<comment type="caution">
    <text evidence="2">The sequence shown here is derived from an EMBL/GenBank/DDBJ whole genome shotgun (WGS) entry which is preliminary data.</text>
</comment>
<dbReference type="SMART" id="SM00829">
    <property type="entry name" value="PKS_ER"/>
    <property type="match status" value="1"/>
</dbReference>
<dbReference type="PANTHER" id="PTHR45033">
    <property type="match status" value="1"/>
</dbReference>
<dbReference type="AlphaFoldDB" id="A0A8H7DE42"/>
<name>A0A8H7DE42_9AGAR</name>
<reference evidence="2" key="1">
    <citation type="submission" date="2020-05" db="EMBL/GenBank/DDBJ databases">
        <title>Mycena genomes resolve the evolution of fungal bioluminescence.</title>
        <authorList>
            <person name="Tsai I.J."/>
        </authorList>
    </citation>
    <scope>NUCLEOTIDE SEQUENCE</scope>
    <source>
        <strain evidence="2">CCC161011</strain>
    </source>
</reference>
<accession>A0A8H7DE42</accession>
<feature type="domain" description="Enoyl reductase (ER)" evidence="1">
    <location>
        <begin position="16"/>
        <end position="347"/>
    </location>
</feature>
<dbReference type="OrthoDB" id="9930022at2759"/>
<organism evidence="2 3">
    <name type="scientific">Mycena venus</name>
    <dbReference type="NCBI Taxonomy" id="2733690"/>
    <lineage>
        <taxon>Eukaryota</taxon>
        <taxon>Fungi</taxon>
        <taxon>Dikarya</taxon>
        <taxon>Basidiomycota</taxon>
        <taxon>Agaricomycotina</taxon>
        <taxon>Agaricomycetes</taxon>
        <taxon>Agaricomycetidae</taxon>
        <taxon>Agaricales</taxon>
        <taxon>Marasmiineae</taxon>
        <taxon>Mycenaceae</taxon>
        <taxon>Mycena</taxon>
    </lineage>
</organism>
<dbReference type="Pfam" id="PF08240">
    <property type="entry name" value="ADH_N"/>
    <property type="match status" value="1"/>
</dbReference>
<sequence>MTIPTVAREYFYPQFGSYNNLVLREVPVPVPKDNEVLVRIHAVSLQFRDLVIARDEFDTKRPDNLIPCSDTAGEVVAVGNDVTQWAVGDRVSANLLVDKIHDGQHSSEIRDASLGRYLHGVLREYRTFAPHSLVAVPSHMSYEEASTLPCAGVTAYNALLGGFKPLKAGDTILIQGTGGVSIFALQFAVASGATVIATSSDDKKLELVSKLGAKHTINYKKTPDWDKEVLRLTHGVGVDRVIEVAGNSTIQRSINSTRLNGSIDLIGFVGGMNDVVPPDVVGPCLFKGLTIRGIAIGSVQQFKDMNMLLAANIDTTRPVIDRIFPFEEAKAALAYFETQAHVGKVVVKV</sequence>
<evidence type="ECO:0000313" key="2">
    <source>
        <dbReference type="EMBL" id="KAF7369612.1"/>
    </source>
</evidence>
<dbReference type="GO" id="GO:0016491">
    <property type="term" value="F:oxidoreductase activity"/>
    <property type="evidence" value="ECO:0007669"/>
    <property type="project" value="InterPro"/>
</dbReference>
<dbReference type="InterPro" id="IPR052711">
    <property type="entry name" value="Zinc_ADH-like"/>
</dbReference>
<dbReference type="Gene3D" id="3.90.180.10">
    <property type="entry name" value="Medium-chain alcohol dehydrogenases, catalytic domain"/>
    <property type="match status" value="1"/>
</dbReference>
<evidence type="ECO:0000313" key="3">
    <source>
        <dbReference type="Proteomes" id="UP000620124"/>
    </source>
</evidence>
<gene>
    <name evidence="2" type="ORF">MVEN_00292000</name>
</gene>
<proteinExistence type="predicted"/>
<protein>
    <submittedName>
        <fullName evidence="2">Alcohol dehydrogenase superfamily protein</fullName>
    </submittedName>
</protein>
<dbReference type="InterPro" id="IPR013149">
    <property type="entry name" value="ADH-like_C"/>
</dbReference>
<dbReference type="InterPro" id="IPR020843">
    <property type="entry name" value="ER"/>
</dbReference>
<dbReference type="PANTHER" id="PTHR45033:SF2">
    <property type="entry name" value="ZINC-TYPE ALCOHOL DEHYDROGENASE-LIKE PROTEIN C1773.06C"/>
    <property type="match status" value="1"/>
</dbReference>
<dbReference type="Proteomes" id="UP000620124">
    <property type="component" value="Unassembled WGS sequence"/>
</dbReference>
<dbReference type="SUPFAM" id="SSF50129">
    <property type="entry name" value="GroES-like"/>
    <property type="match status" value="1"/>
</dbReference>
<evidence type="ECO:0000259" key="1">
    <source>
        <dbReference type="SMART" id="SM00829"/>
    </source>
</evidence>
<dbReference type="InterPro" id="IPR011032">
    <property type="entry name" value="GroES-like_sf"/>
</dbReference>
<dbReference type="CDD" id="cd08276">
    <property type="entry name" value="MDR7"/>
    <property type="match status" value="1"/>
</dbReference>
<dbReference type="InterPro" id="IPR013154">
    <property type="entry name" value="ADH-like_N"/>
</dbReference>
<dbReference type="SUPFAM" id="SSF51735">
    <property type="entry name" value="NAD(P)-binding Rossmann-fold domains"/>
    <property type="match status" value="1"/>
</dbReference>
<keyword evidence="3" id="KW-1185">Reference proteome</keyword>
<dbReference type="Pfam" id="PF00107">
    <property type="entry name" value="ADH_zinc_N"/>
    <property type="match status" value="1"/>
</dbReference>
<dbReference type="EMBL" id="JACAZI010000002">
    <property type="protein sequence ID" value="KAF7369612.1"/>
    <property type="molecule type" value="Genomic_DNA"/>
</dbReference>
<dbReference type="InterPro" id="IPR036291">
    <property type="entry name" value="NAD(P)-bd_dom_sf"/>
</dbReference>
<dbReference type="Gene3D" id="3.40.50.720">
    <property type="entry name" value="NAD(P)-binding Rossmann-like Domain"/>
    <property type="match status" value="1"/>
</dbReference>